<protein>
    <submittedName>
        <fullName evidence="10">Small integral membrane protein 24</fullName>
    </submittedName>
</protein>
<comment type="similarity">
    <text evidence="5">Belongs to the PDZK1-interacting protein 1/SMIM24 family.</text>
</comment>
<dbReference type="RefSeq" id="XP_017692486.1">
    <property type="nucleotide sequence ID" value="XM_017836997.1"/>
</dbReference>
<dbReference type="PANTHER" id="PTHR15296:SF1">
    <property type="entry name" value="PDZK1 INTERACTING PROTEIN 1"/>
    <property type="match status" value="1"/>
</dbReference>
<feature type="compositionally biased region" description="Basic and acidic residues" evidence="6">
    <location>
        <begin position="95"/>
        <end position="106"/>
    </location>
</feature>
<evidence type="ECO:0000256" key="5">
    <source>
        <dbReference type="ARBA" id="ARBA00049650"/>
    </source>
</evidence>
<evidence type="ECO:0000256" key="4">
    <source>
        <dbReference type="ARBA" id="ARBA00023136"/>
    </source>
</evidence>
<feature type="compositionally biased region" description="Basic and acidic residues" evidence="6">
    <location>
        <begin position="74"/>
        <end position="83"/>
    </location>
</feature>
<evidence type="ECO:0000256" key="3">
    <source>
        <dbReference type="ARBA" id="ARBA00022989"/>
    </source>
</evidence>
<evidence type="ECO:0000256" key="8">
    <source>
        <dbReference type="SAM" id="SignalP"/>
    </source>
</evidence>
<dbReference type="Pfam" id="PF15807">
    <property type="entry name" value="MAP17"/>
    <property type="match status" value="1"/>
</dbReference>
<dbReference type="GeneID" id="108508305"/>
<keyword evidence="9" id="KW-1185">Reference proteome</keyword>
<evidence type="ECO:0000313" key="10">
    <source>
        <dbReference type="RefSeq" id="XP_017692486.1"/>
    </source>
</evidence>
<dbReference type="GO" id="GO:0016020">
    <property type="term" value="C:membrane"/>
    <property type="evidence" value="ECO:0007669"/>
    <property type="project" value="UniProtKB-SubCell"/>
</dbReference>
<feature type="transmembrane region" description="Helical" evidence="7">
    <location>
        <begin position="32"/>
        <end position="54"/>
    </location>
</feature>
<evidence type="ECO:0000256" key="1">
    <source>
        <dbReference type="ARBA" id="ARBA00004167"/>
    </source>
</evidence>
<dbReference type="AlphaFoldDB" id="A0A6J0J2W3"/>
<evidence type="ECO:0000256" key="7">
    <source>
        <dbReference type="SAM" id="Phobius"/>
    </source>
</evidence>
<keyword evidence="3 7" id="KW-1133">Transmembrane helix</keyword>
<sequence length="106" mass="11927">MPWPSQPLSLLVLLVLTATARGQTSTGPKVLQPWLLGLTVVVVFLFVVFVVLIINRFWSLRKRRKESDYPETEGTDRMERFSHDNPAAEDSDEESGGKKESKATPL</sequence>
<dbReference type="PANTHER" id="PTHR15296">
    <property type="entry name" value="MEMBRANE-ASSOCIATED PROTEIN MAP17"/>
    <property type="match status" value="1"/>
</dbReference>
<gene>
    <name evidence="10" type="primary">SMIM24</name>
</gene>
<reference evidence="10" key="1">
    <citation type="submission" date="2025-08" db="UniProtKB">
        <authorList>
            <consortium name="RefSeq"/>
        </authorList>
    </citation>
    <scope>IDENTIFICATION</scope>
</reference>
<evidence type="ECO:0000313" key="9">
    <source>
        <dbReference type="Proteomes" id="UP000504624"/>
    </source>
</evidence>
<evidence type="ECO:0000256" key="6">
    <source>
        <dbReference type="SAM" id="MobiDB-lite"/>
    </source>
</evidence>
<dbReference type="Proteomes" id="UP000504624">
    <property type="component" value="Unplaced"/>
</dbReference>
<name>A0A6J0J2W3_9PASS</name>
<accession>A0A6J0J2W3</accession>
<feature type="region of interest" description="Disordered" evidence="6">
    <location>
        <begin position="64"/>
        <end position="106"/>
    </location>
</feature>
<keyword evidence="4 7" id="KW-0472">Membrane</keyword>
<keyword evidence="2 7" id="KW-0812">Transmembrane</keyword>
<dbReference type="OrthoDB" id="9215364at2759"/>
<feature type="signal peptide" evidence="8">
    <location>
        <begin position="1"/>
        <end position="22"/>
    </location>
</feature>
<comment type="subcellular location">
    <subcellularLocation>
        <location evidence="1">Membrane</location>
        <topology evidence="1">Single-pass membrane protein</topology>
    </subcellularLocation>
</comment>
<feature type="chain" id="PRO_5026665083" evidence="8">
    <location>
        <begin position="23"/>
        <end position="106"/>
    </location>
</feature>
<dbReference type="CTD" id="284422"/>
<proteinExistence type="inferred from homology"/>
<keyword evidence="8" id="KW-0732">Signal</keyword>
<organism evidence="9 10">
    <name type="scientific">Lepidothrix coronata</name>
    <name type="common">blue-crowned manakin</name>
    <dbReference type="NCBI Taxonomy" id="321398"/>
    <lineage>
        <taxon>Eukaryota</taxon>
        <taxon>Metazoa</taxon>
        <taxon>Chordata</taxon>
        <taxon>Craniata</taxon>
        <taxon>Vertebrata</taxon>
        <taxon>Euteleostomi</taxon>
        <taxon>Archelosauria</taxon>
        <taxon>Archosauria</taxon>
        <taxon>Dinosauria</taxon>
        <taxon>Saurischia</taxon>
        <taxon>Theropoda</taxon>
        <taxon>Coelurosauria</taxon>
        <taxon>Aves</taxon>
        <taxon>Neognathae</taxon>
        <taxon>Neoaves</taxon>
        <taxon>Telluraves</taxon>
        <taxon>Australaves</taxon>
        <taxon>Passeriformes</taxon>
        <taxon>Pipridae</taxon>
        <taxon>Lepidothrix</taxon>
    </lineage>
</organism>
<evidence type="ECO:0000256" key="2">
    <source>
        <dbReference type="ARBA" id="ARBA00022692"/>
    </source>
</evidence>
<dbReference type="InterPro" id="IPR031627">
    <property type="entry name" value="PDZK1IP1/SMIM24"/>
</dbReference>